<dbReference type="InterPro" id="IPR001387">
    <property type="entry name" value="Cro/C1-type_HTH"/>
</dbReference>
<dbReference type="InterPro" id="IPR011990">
    <property type="entry name" value="TPR-like_helical_dom_sf"/>
</dbReference>
<proteinExistence type="predicted"/>
<dbReference type="AlphaFoldDB" id="A0A3N1D1X1"/>
<dbReference type="OrthoDB" id="4074704at2"/>
<keyword evidence="2" id="KW-1185">Reference proteome</keyword>
<dbReference type="Proteomes" id="UP000272400">
    <property type="component" value="Unassembled WGS sequence"/>
</dbReference>
<gene>
    <name evidence="1" type="ORF">EDD29_5137</name>
</gene>
<reference evidence="1 2" key="1">
    <citation type="submission" date="2018-11" db="EMBL/GenBank/DDBJ databases">
        <title>Sequencing the genomes of 1000 actinobacteria strains.</title>
        <authorList>
            <person name="Klenk H.-P."/>
        </authorList>
    </citation>
    <scope>NUCLEOTIDE SEQUENCE [LARGE SCALE GENOMIC DNA]</scope>
    <source>
        <strain evidence="1 2">DSM 44254</strain>
    </source>
</reference>
<dbReference type="Gene3D" id="1.25.40.10">
    <property type="entry name" value="Tetratricopeptide repeat domain"/>
    <property type="match status" value="1"/>
</dbReference>
<accession>A0A3N1D1X1</accession>
<evidence type="ECO:0000313" key="2">
    <source>
        <dbReference type="Proteomes" id="UP000272400"/>
    </source>
</evidence>
<name>A0A3N1D1X1_9ACTN</name>
<dbReference type="CDD" id="cd00093">
    <property type="entry name" value="HTH_XRE"/>
    <property type="match status" value="1"/>
</dbReference>
<dbReference type="SUPFAM" id="SSF48452">
    <property type="entry name" value="TPR-like"/>
    <property type="match status" value="1"/>
</dbReference>
<dbReference type="EMBL" id="RJKE01000001">
    <property type="protein sequence ID" value="ROO87529.1"/>
    <property type="molecule type" value="Genomic_DNA"/>
</dbReference>
<comment type="caution">
    <text evidence="1">The sequence shown here is derived from an EMBL/GenBank/DDBJ whole genome shotgun (WGS) entry which is preliminary data.</text>
</comment>
<protein>
    <recommendedName>
        <fullName evidence="3">HTH cro/C1-type domain-containing protein</fullName>
    </recommendedName>
</protein>
<dbReference type="RefSeq" id="WP_123666806.1">
    <property type="nucleotide sequence ID" value="NZ_RJKE01000001.1"/>
</dbReference>
<sequence length="408" mass="44544">MAAGGMLPQWAKRLTDERRARGWVEADLAAELKRQRSDLPSAKSLTHMIRSDWETGRHKPGPRYRILLSAAFDVAEEDLFACPSTAATEQAPPRAPGTVVGIAEPVPHEPHRGPVAPELVMYFLEQLPGHYKADMFLGPRHLIPTVDTQARLIDELTRAADAPVRQGLLGAGVAYSSLLGWLYQDAGDLEKSAQWRNAALDMAHRSADPQLISYALTNKAMLAIDLNDRHMVLDYAIAALADETRLSPKVRVLGLVHQAHGHAFLGDRASTDRALDAAEALLDQVDDEYPWGNSCRRTPGYIDVQRATAYVRLGAHHEAIRIWDRLLHSAPTTARRDNGVFLARQAAALAAIPEPERVVEIATTTATLVTDTGSARLRRELLALPTHAAAWTSTPAGRDLGDIIAAIA</sequence>
<evidence type="ECO:0000313" key="1">
    <source>
        <dbReference type="EMBL" id="ROO87529.1"/>
    </source>
</evidence>
<organism evidence="1 2">
    <name type="scientific">Actinocorallia herbida</name>
    <dbReference type="NCBI Taxonomy" id="58109"/>
    <lineage>
        <taxon>Bacteria</taxon>
        <taxon>Bacillati</taxon>
        <taxon>Actinomycetota</taxon>
        <taxon>Actinomycetes</taxon>
        <taxon>Streptosporangiales</taxon>
        <taxon>Thermomonosporaceae</taxon>
        <taxon>Actinocorallia</taxon>
    </lineage>
</organism>
<evidence type="ECO:0008006" key="3">
    <source>
        <dbReference type="Google" id="ProtNLM"/>
    </source>
</evidence>